<proteinExistence type="inferred from homology"/>
<dbReference type="Proteomes" id="UP000054703">
    <property type="component" value="Unassembled WGS sequence"/>
</dbReference>
<dbReference type="EMBL" id="LNYU01000024">
    <property type="protein sequence ID" value="KTD63566.1"/>
    <property type="molecule type" value="Genomic_DNA"/>
</dbReference>
<dbReference type="PATRIC" id="fig|45074.5.peg.1057"/>
<dbReference type="GO" id="GO:0006508">
    <property type="term" value="P:proteolysis"/>
    <property type="evidence" value="ECO:0007669"/>
    <property type="project" value="InterPro"/>
</dbReference>
<gene>
    <name evidence="4" type="ORF">Lsan_0999</name>
</gene>
<dbReference type="Gene3D" id="3.50.80.20">
    <property type="entry name" value="D-Ala-D-Ala carboxypeptidase C, peptidase S13"/>
    <property type="match status" value="1"/>
</dbReference>
<dbReference type="InterPro" id="IPR012338">
    <property type="entry name" value="Beta-lactam/transpept-like"/>
</dbReference>
<dbReference type="Gene3D" id="3.40.710.10">
    <property type="entry name" value="DD-peptidase/beta-lactamase superfamily"/>
    <property type="match status" value="1"/>
</dbReference>
<keyword evidence="4" id="KW-0645">Protease</keyword>
<dbReference type="GO" id="GO:0000270">
    <property type="term" value="P:peptidoglycan metabolic process"/>
    <property type="evidence" value="ECO:0007669"/>
    <property type="project" value="TreeGrafter"/>
</dbReference>
<keyword evidence="4" id="KW-0121">Carboxypeptidase</keyword>
<dbReference type="SUPFAM" id="SSF56601">
    <property type="entry name" value="beta-lactamase/transpeptidase-like"/>
    <property type="match status" value="1"/>
</dbReference>
<dbReference type="STRING" id="45074.Lsan_0999"/>
<dbReference type="OrthoDB" id="9802627at2"/>
<keyword evidence="2 4" id="KW-0378">Hydrolase</keyword>
<dbReference type="GO" id="GO:0009002">
    <property type="term" value="F:serine-type D-Ala-D-Ala carboxypeptidase activity"/>
    <property type="evidence" value="ECO:0007669"/>
    <property type="project" value="UniProtKB-EC"/>
</dbReference>
<evidence type="ECO:0000256" key="2">
    <source>
        <dbReference type="ARBA" id="ARBA00022801"/>
    </source>
</evidence>
<organism evidence="4 5">
    <name type="scientific">Legionella santicrucis</name>
    <dbReference type="NCBI Taxonomy" id="45074"/>
    <lineage>
        <taxon>Bacteria</taxon>
        <taxon>Pseudomonadati</taxon>
        <taxon>Pseudomonadota</taxon>
        <taxon>Gammaproteobacteria</taxon>
        <taxon>Legionellales</taxon>
        <taxon>Legionellaceae</taxon>
        <taxon>Legionella</taxon>
    </lineage>
</organism>
<reference evidence="4 5" key="1">
    <citation type="submission" date="2015-11" db="EMBL/GenBank/DDBJ databases">
        <title>Genomic analysis of 38 Legionella species identifies large and diverse effector repertoires.</title>
        <authorList>
            <person name="Burstein D."/>
            <person name="Amaro F."/>
            <person name="Zusman T."/>
            <person name="Lifshitz Z."/>
            <person name="Cohen O."/>
            <person name="Gilbert J.A."/>
            <person name="Pupko T."/>
            <person name="Shuman H.A."/>
            <person name="Segal G."/>
        </authorList>
    </citation>
    <scope>NUCLEOTIDE SEQUENCE [LARGE SCALE GENOMIC DNA]</scope>
    <source>
        <strain evidence="4 5">SC-63-C7</strain>
    </source>
</reference>
<feature type="signal peptide" evidence="3">
    <location>
        <begin position="1"/>
        <end position="24"/>
    </location>
</feature>
<protein>
    <submittedName>
        <fullName evidence="4">D-Ala-D-Ala carboxypeptidase</fullName>
        <ecNumber evidence="4">3.4.16.4</ecNumber>
    </submittedName>
</protein>
<dbReference type="AlphaFoldDB" id="A0A0W0Z3L6"/>
<evidence type="ECO:0000313" key="4">
    <source>
        <dbReference type="EMBL" id="KTD63566.1"/>
    </source>
</evidence>
<dbReference type="EC" id="3.4.16.4" evidence="4"/>
<feature type="chain" id="PRO_5006918224" evidence="3">
    <location>
        <begin position="25"/>
        <end position="550"/>
    </location>
</feature>
<dbReference type="PANTHER" id="PTHR30023:SF0">
    <property type="entry name" value="PENICILLIN-SENSITIVE CARBOXYPEPTIDASE A"/>
    <property type="match status" value="1"/>
</dbReference>
<keyword evidence="5" id="KW-1185">Reference proteome</keyword>
<dbReference type="Pfam" id="PF02113">
    <property type="entry name" value="Peptidase_S13"/>
    <property type="match status" value="1"/>
</dbReference>
<comment type="similarity">
    <text evidence="1">Belongs to the peptidase S13 family.</text>
</comment>
<dbReference type="RefSeq" id="WP_058513429.1">
    <property type="nucleotide sequence ID" value="NZ_CAAAIH010000022.1"/>
</dbReference>
<keyword evidence="3" id="KW-0732">Signal</keyword>
<evidence type="ECO:0000256" key="3">
    <source>
        <dbReference type="SAM" id="SignalP"/>
    </source>
</evidence>
<name>A0A0W0Z3L6_9GAMM</name>
<accession>A0A0W0Z3L6</accession>
<evidence type="ECO:0000256" key="1">
    <source>
        <dbReference type="ARBA" id="ARBA00006096"/>
    </source>
</evidence>
<evidence type="ECO:0000313" key="5">
    <source>
        <dbReference type="Proteomes" id="UP000054703"/>
    </source>
</evidence>
<dbReference type="InterPro" id="IPR000667">
    <property type="entry name" value="Peptidase_S13"/>
</dbReference>
<sequence length="550" mass="60382">MLKNLLTTVSLSLLFMILSMPVLSRTTTIPQGSDTTAASETAIPADIEAIMSKPMYKNATWGLRVLNLETGKELLNLNSDIHFFIGSVRKIFSVGELLNKVGPQHHSVTTVHNDGVIHDGALKGNLILVASGDLTMGGRTLPNGKIAFTPFDHNEADSLGNAVLTKTNPLVGYQDLAKQIKKSGIHAIDGDIIIDDRLFDAFYFRNQFYVSPIFVNDDVVDVIINPAKVDEKAVVDWRPKSDAFSVVNELFTVQPNKKYTLELKPILPECIGKPNCLGLIKGDLPSNFSPPLTNSFPLIQTYRITKPANFARTVFIEALQQAGVDVSKITKVKDNPIHLLKLNHFYNADNQVASLQSLPYQEHAKFILKVSYNIGADTSLMLLGLTNGERTMTDSLAMEKKLLKDKYAITSSEYHFVDGSGGGNTTATNKVITQWLEIMSQEKTSFDAFFNALPILAVDGSLDFVKNFKTNPTLSGAAGHVYAKPGSYVLGTESGMILKGQALGGYIHSKNNHKLVFNLVVNNVPINSLDNLLEVFQDQGEITALLWRDQ</sequence>
<comment type="caution">
    <text evidence="4">The sequence shown here is derived from an EMBL/GenBank/DDBJ whole genome shotgun (WGS) entry which is preliminary data.</text>
</comment>
<dbReference type="PANTHER" id="PTHR30023">
    <property type="entry name" value="D-ALANYL-D-ALANINE CARBOXYPEPTIDASE"/>
    <property type="match status" value="1"/>
</dbReference>